<dbReference type="UniPathway" id="UPA00034">
    <property type="reaction ID" value="UER00021"/>
</dbReference>
<dbReference type="Gene3D" id="3.40.630.10">
    <property type="entry name" value="Zn peptidases"/>
    <property type="match status" value="2"/>
</dbReference>
<evidence type="ECO:0000313" key="17">
    <source>
        <dbReference type="Proteomes" id="UP000568664"/>
    </source>
</evidence>
<comment type="pathway">
    <text evidence="2 13">Amino-acid biosynthesis; L-lysine biosynthesis via DAP pathway; LL-2,6-diaminopimelate from (S)-tetrahydrodipicolinate (succinylase route): step 3/3.</text>
</comment>
<dbReference type="NCBIfam" id="TIGR01910">
    <property type="entry name" value="DapE-ArgE"/>
    <property type="match status" value="1"/>
</dbReference>
<dbReference type="Pfam" id="PF01546">
    <property type="entry name" value="Peptidase_M20"/>
    <property type="match status" value="1"/>
</dbReference>
<evidence type="ECO:0000256" key="12">
    <source>
        <dbReference type="ARBA" id="ARBA00051301"/>
    </source>
</evidence>
<dbReference type="InterPro" id="IPR010182">
    <property type="entry name" value="ArgE/DapE"/>
</dbReference>
<dbReference type="PANTHER" id="PTHR43808">
    <property type="entry name" value="ACETYLORNITHINE DEACETYLASE"/>
    <property type="match status" value="1"/>
</dbReference>
<feature type="binding site" evidence="13">
    <location>
        <position position="361"/>
    </location>
    <ligand>
        <name>Zn(2+)</name>
        <dbReference type="ChEBI" id="CHEBI:29105"/>
        <label>2</label>
    </ligand>
</feature>
<comment type="caution">
    <text evidence="16">The sequence shown here is derived from an EMBL/GenBank/DDBJ whole genome shotgun (WGS) entry which is preliminary data.</text>
</comment>
<dbReference type="PROSITE" id="PS00758">
    <property type="entry name" value="ARGE_DAPE_CPG2_1"/>
    <property type="match status" value="1"/>
</dbReference>
<dbReference type="PANTHER" id="PTHR43808:SF31">
    <property type="entry name" value="N-ACETYL-L-CITRULLINE DEACETYLASE"/>
    <property type="match status" value="1"/>
</dbReference>
<evidence type="ECO:0000256" key="2">
    <source>
        <dbReference type="ARBA" id="ARBA00005130"/>
    </source>
</evidence>
<dbReference type="InterPro" id="IPR002933">
    <property type="entry name" value="Peptidase_M20"/>
</dbReference>
<comment type="cofactor">
    <cofactor evidence="13">
        <name>Zn(2+)</name>
        <dbReference type="ChEBI" id="CHEBI:29105"/>
    </cofactor>
    <cofactor evidence="13">
        <name>Co(2+)</name>
        <dbReference type="ChEBI" id="CHEBI:48828"/>
    </cofactor>
    <text evidence="13">Binds 2 Zn(2+) or Co(2+) ions per subunit.</text>
</comment>
<reference evidence="16 17" key="1">
    <citation type="submission" date="2020-04" db="EMBL/GenBank/DDBJ databases">
        <title>Thalassotalea sp. M1531, isolated from the surface of marine red alga.</title>
        <authorList>
            <person name="Pang L."/>
            <person name="Lu D.-C."/>
        </authorList>
    </citation>
    <scope>NUCLEOTIDE SEQUENCE [LARGE SCALE GENOMIC DNA]</scope>
    <source>
        <strain evidence="16 17">M1531</strain>
    </source>
</reference>
<evidence type="ECO:0000256" key="8">
    <source>
        <dbReference type="ARBA" id="ARBA00022833"/>
    </source>
</evidence>
<dbReference type="EC" id="3.5.1.18" evidence="13 14"/>
<dbReference type="Pfam" id="PF07687">
    <property type="entry name" value="M20_dimer"/>
    <property type="match status" value="1"/>
</dbReference>
<dbReference type="InterPro" id="IPR050072">
    <property type="entry name" value="Peptidase_M20A"/>
</dbReference>
<comment type="subunit">
    <text evidence="4 13">Homodimer.</text>
</comment>
<feature type="binding site" evidence="13">
    <location>
        <position position="172"/>
    </location>
    <ligand>
        <name>Zn(2+)</name>
        <dbReference type="ChEBI" id="CHEBI:29105"/>
        <label>1</label>
    </ligand>
</feature>
<dbReference type="GO" id="GO:0019877">
    <property type="term" value="P:diaminopimelate biosynthetic process"/>
    <property type="evidence" value="ECO:0007669"/>
    <property type="project" value="UniProtKB-UniRule"/>
</dbReference>
<dbReference type="InterPro" id="IPR036264">
    <property type="entry name" value="Bact_exopeptidase_dim_dom"/>
</dbReference>
<dbReference type="SUPFAM" id="SSF53187">
    <property type="entry name" value="Zn-dependent exopeptidases"/>
    <property type="match status" value="1"/>
</dbReference>
<dbReference type="GO" id="GO:0008777">
    <property type="term" value="F:acetylornithine deacetylase activity"/>
    <property type="evidence" value="ECO:0007669"/>
    <property type="project" value="TreeGrafter"/>
</dbReference>
<name>A0A7Y0LAP9_9GAMM</name>
<feature type="binding site" evidence="13">
    <location>
        <position position="109"/>
    </location>
    <ligand>
        <name>Zn(2+)</name>
        <dbReference type="ChEBI" id="CHEBI:29105"/>
        <label>1</label>
    </ligand>
</feature>
<keyword evidence="11 13" id="KW-0170">Cobalt</keyword>
<feature type="binding site" evidence="13">
    <location>
        <position position="76"/>
    </location>
    <ligand>
        <name>Zn(2+)</name>
        <dbReference type="ChEBI" id="CHEBI:29105"/>
        <label>1</label>
    </ligand>
</feature>
<dbReference type="InterPro" id="IPR001261">
    <property type="entry name" value="ArgE/DapE_CS"/>
</dbReference>
<evidence type="ECO:0000256" key="7">
    <source>
        <dbReference type="ARBA" id="ARBA00022801"/>
    </source>
</evidence>
<keyword evidence="17" id="KW-1185">Reference proteome</keyword>
<keyword evidence="5 13" id="KW-0028">Amino-acid biosynthesis</keyword>
<keyword evidence="7 13" id="KW-0378">Hydrolase</keyword>
<feature type="active site" evidence="13">
    <location>
        <position position="78"/>
    </location>
</feature>
<evidence type="ECO:0000256" key="1">
    <source>
        <dbReference type="ARBA" id="ARBA00001941"/>
    </source>
</evidence>
<dbReference type="CDD" id="cd03891">
    <property type="entry name" value="M20_DapE_proteobac"/>
    <property type="match status" value="1"/>
</dbReference>
<dbReference type="HAMAP" id="MF_01690">
    <property type="entry name" value="DapE"/>
    <property type="match status" value="1"/>
</dbReference>
<feature type="binding site" evidence="13">
    <location>
        <position position="144"/>
    </location>
    <ligand>
        <name>Zn(2+)</name>
        <dbReference type="ChEBI" id="CHEBI:29105"/>
        <label>2</label>
    </ligand>
</feature>
<protein>
    <recommendedName>
        <fullName evidence="13 14">Succinyl-diaminopimelate desuccinylase</fullName>
        <shortName evidence="13">SDAP desuccinylase</shortName>
        <ecNumber evidence="13 14">3.5.1.18</ecNumber>
    </recommendedName>
    <alternativeName>
        <fullName evidence="13">N-succinyl-LL-2,6-diaminoheptanedioate amidohydrolase</fullName>
    </alternativeName>
</protein>
<feature type="domain" description="Peptidase M20 dimerisation" evidence="15">
    <location>
        <begin position="186"/>
        <end position="289"/>
    </location>
</feature>
<dbReference type="GO" id="GO:0008270">
    <property type="term" value="F:zinc ion binding"/>
    <property type="evidence" value="ECO:0007669"/>
    <property type="project" value="UniProtKB-UniRule"/>
</dbReference>
<dbReference type="NCBIfam" id="TIGR01246">
    <property type="entry name" value="dapE_proteo"/>
    <property type="match status" value="1"/>
</dbReference>
<evidence type="ECO:0000256" key="11">
    <source>
        <dbReference type="ARBA" id="ARBA00023285"/>
    </source>
</evidence>
<dbReference type="EMBL" id="JABBXH010000001">
    <property type="protein sequence ID" value="NMP30779.1"/>
    <property type="molecule type" value="Genomic_DNA"/>
</dbReference>
<evidence type="ECO:0000259" key="15">
    <source>
        <dbReference type="Pfam" id="PF07687"/>
    </source>
</evidence>
<proteinExistence type="inferred from homology"/>
<evidence type="ECO:0000256" key="14">
    <source>
        <dbReference type="NCBIfam" id="TIGR01246"/>
    </source>
</evidence>
<evidence type="ECO:0000313" key="16">
    <source>
        <dbReference type="EMBL" id="NMP30779.1"/>
    </source>
</evidence>
<dbReference type="GO" id="GO:0009089">
    <property type="term" value="P:lysine biosynthetic process via diaminopimelate"/>
    <property type="evidence" value="ECO:0007669"/>
    <property type="project" value="UniProtKB-UniRule"/>
</dbReference>
<gene>
    <name evidence="13 16" type="primary">dapE</name>
    <name evidence="16" type="ORF">HII17_04315</name>
</gene>
<evidence type="ECO:0000256" key="6">
    <source>
        <dbReference type="ARBA" id="ARBA00022723"/>
    </source>
</evidence>
<sequence>MYAQQVVQKQDAKSIEYARALITRPSITPEDAGCQDWLIEQLKRLGYSCQQFEVNGVSNLVARIGQGGKNIGFVGHTDVVPPGPLDKWRTSPFEPTIQDDFLIGRGSADMKTGLAAMLSAFERFTNAGGAMNNTFYWLITSDEEGEAEYGSKWIVEYLAKQNVALDMCIVGEPSSTHKTGDAIKLGRRGSLSGKLIVYGKQGHVAYPQYAVNAIHIMGKIVAGLQAIEWDSGTSDFPGSSLQVTHVESGTFTDNLVPGQCEVCFNIRYSARYDREQLNIKVSEVIEKITDNFKLSWDRPCDPYLTSTKSNGCLIEAIEKAIHLNTGSFPILSTSGGTSDGRFYASSETQVVEIGVPNQTIHQVNERIQITDLVLLENIYTDLLTELL</sequence>
<dbReference type="Proteomes" id="UP000568664">
    <property type="component" value="Unassembled WGS sequence"/>
</dbReference>
<dbReference type="GO" id="GO:0050897">
    <property type="term" value="F:cobalt ion binding"/>
    <property type="evidence" value="ECO:0007669"/>
    <property type="project" value="UniProtKB-UniRule"/>
</dbReference>
<comment type="similarity">
    <text evidence="3 13">Belongs to the peptidase M20A family. DapE subfamily.</text>
</comment>
<feature type="active site" description="Proton acceptor" evidence="13">
    <location>
        <position position="143"/>
    </location>
</feature>
<dbReference type="NCBIfam" id="NF009557">
    <property type="entry name" value="PRK13009.1"/>
    <property type="match status" value="1"/>
</dbReference>
<dbReference type="GO" id="GO:0009014">
    <property type="term" value="F:succinyl-diaminopimelate desuccinylase activity"/>
    <property type="evidence" value="ECO:0007669"/>
    <property type="project" value="UniProtKB-UniRule"/>
</dbReference>
<dbReference type="Gene3D" id="3.30.70.360">
    <property type="match status" value="1"/>
</dbReference>
<dbReference type="InterPro" id="IPR005941">
    <property type="entry name" value="DapE_proteobac"/>
</dbReference>
<evidence type="ECO:0000256" key="5">
    <source>
        <dbReference type="ARBA" id="ARBA00022605"/>
    </source>
</evidence>
<dbReference type="SUPFAM" id="SSF55031">
    <property type="entry name" value="Bacterial exopeptidase dimerisation domain"/>
    <property type="match status" value="1"/>
</dbReference>
<evidence type="ECO:0000256" key="10">
    <source>
        <dbReference type="ARBA" id="ARBA00023154"/>
    </source>
</evidence>
<keyword evidence="8 13" id="KW-0862">Zinc</keyword>
<comment type="function">
    <text evidence="13">Catalyzes the hydrolysis of N-succinyl-L,L-diaminopimelic acid (SDAP), forming succinate and LL-2,6-diaminopimelate (DAP), an intermediate involved in the bacterial biosynthesis of lysine and meso-diaminopimelic acid, an essential component of bacterial cell walls.</text>
</comment>
<evidence type="ECO:0000256" key="4">
    <source>
        <dbReference type="ARBA" id="ARBA00011738"/>
    </source>
</evidence>
<dbReference type="InterPro" id="IPR011650">
    <property type="entry name" value="Peptidase_M20_dimer"/>
</dbReference>
<feature type="binding site" evidence="13">
    <location>
        <position position="109"/>
    </location>
    <ligand>
        <name>Zn(2+)</name>
        <dbReference type="ChEBI" id="CHEBI:29105"/>
        <label>2</label>
    </ligand>
</feature>
<keyword evidence="6 13" id="KW-0479">Metal-binding</keyword>
<comment type="catalytic activity">
    <reaction evidence="12 13">
        <text>N-succinyl-(2S,6S)-2,6-diaminopimelate + H2O = (2S,6S)-2,6-diaminopimelate + succinate</text>
        <dbReference type="Rhea" id="RHEA:22608"/>
        <dbReference type="ChEBI" id="CHEBI:15377"/>
        <dbReference type="ChEBI" id="CHEBI:30031"/>
        <dbReference type="ChEBI" id="CHEBI:57609"/>
        <dbReference type="ChEBI" id="CHEBI:58087"/>
        <dbReference type="EC" id="3.5.1.18"/>
    </reaction>
</comment>
<keyword evidence="9 13" id="KW-0220">Diaminopimelate biosynthesis</keyword>
<accession>A0A7Y0LAP9</accession>
<evidence type="ECO:0000256" key="9">
    <source>
        <dbReference type="ARBA" id="ARBA00022915"/>
    </source>
</evidence>
<keyword evidence="10 13" id="KW-0457">Lysine biosynthesis</keyword>
<dbReference type="AlphaFoldDB" id="A0A7Y0LAP9"/>
<comment type="cofactor">
    <cofactor evidence="1">
        <name>Co(2+)</name>
        <dbReference type="ChEBI" id="CHEBI:48828"/>
    </cofactor>
</comment>
<evidence type="ECO:0000256" key="13">
    <source>
        <dbReference type="HAMAP-Rule" id="MF_01690"/>
    </source>
</evidence>
<dbReference type="GO" id="GO:0006526">
    <property type="term" value="P:L-arginine biosynthetic process"/>
    <property type="evidence" value="ECO:0007669"/>
    <property type="project" value="TreeGrafter"/>
</dbReference>
<organism evidence="16 17">
    <name type="scientific">Thalassotalea algicola</name>
    <dbReference type="NCBI Taxonomy" id="2716224"/>
    <lineage>
        <taxon>Bacteria</taxon>
        <taxon>Pseudomonadati</taxon>
        <taxon>Pseudomonadota</taxon>
        <taxon>Gammaproteobacteria</taxon>
        <taxon>Alteromonadales</taxon>
        <taxon>Colwelliaceae</taxon>
        <taxon>Thalassotalea</taxon>
    </lineage>
</organism>
<evidence type="ECO:0000256" key="3">
    <source>
        <dbReference type="ARBA" id="ARBA00006746"/>
    </source>
</evidence>